<evidence type="ECO:0000256" key="4">
    <source>
        <dbReference type="ARBA" id="ARBA00022741"/>
    </source>
</evidence>
<keyword evidence="6" id="KW-0067">ATP-binding</keyword>
<dbReference type="RefSeq" id="WP_133703532.1">
    <property type="nucleotide sequence ID" value="NZ_SNXS01000011.1"/>
</dbReference>
<evidence type="ECO:0000259" key="10">
    <source>
        <dbReference type="PROSITE" id="PS50109"/>
    </source>
</evidence>
<comment type="caution">
    <text evidence="11">The sequence shown here is derived from an EMBL/GenBank/DDBJ whole genome shotgun (WGS) entry which is preliminary data.</text>
</comment>
<dbReference type="EMBL" id="SNXS01000011">
    <property type="protein sequence ID" value="TDP61688.1"/>
    <property type="molecule type" value="Genomic_DNA"/>
</dbReference>
<dbReference type="InterPro" id="IPR004358">
    <property type="entry name" value="Sig_transdc_His_kin-like_C"/>
</dbReference>
<evidence type="ECO:0000256" key="7">
    <source>
        <dbReference type="ARBA" id="ARBA00023012"/>
    </source>
</evidence>
<keyword evidence="9" id="KW-0732">Signal</keyword>
<evidence type="ECO:0000256" key="8">
    <source>
        <dbReference type="SAM" id="Phobius"/>
    </source>
</evidence>
<evidence type="ECO:0000313" key="12">
    <source>
        <dbReference type="Proteomes" id="UP000295361"/>
    </source>
</evidence>
<evidence type="ECO:0000313" key="11">
    <source>
        <dbReference type="EMBL" id="TDP61688.1"/>
    </source>
</evidence>
<dbReference type="Gene3D" id="3.30.565.10">
    <property type="entry name" value="Histidine kinase-like ATPase, C-terminal domain"/>
    <property type="match status" value="1"/>
</dbReference>
<dbReference type="PRINTS" id="PR00344">
    <property type="entry name" value="BCTRLSENSOR"/>
</dbReference>
<accession>A0A4R6QJ44</accession>
<dbReference type="OrthoDB" id="1931120at2"/>
<sequence>MGSERLRLAAAALLWLAAGALAHAAVASTRTWTGAAVLALAGLALAWPMLMRRPLAPPPMPELPPPIDTRRLTLLQAQLEHLPVAAWALSGDRLQPLSSRARRLAAPGAVRDETALHRLLCGATVSGPVLLDTERGSERWQLQRQPLALDGQAQALLVLVPLENELESESLQAWQQLVQVLTHEIMNSLTPIQSLSQTALTLLDEPRTAEGYEAELRLALDAIAHRAAGLAGFVRTYRRVSQWPAPTLAPVPLGDFFSRLQQAVAPAWAARGGQASFELASPSLQLLADAGQLEQALLALLTNAAQATADQPAPRLWVQARQGRGGRLQISVRDNGPGVPAGLERKIFLPFFSAREGGQGIGLTVVRQLVHGMGGRVRHVRPLEGGAAFVLSF</sequence>
<reference evidence="11 12" key="1">
    <citation type="submission" date="2019-03" db="EMBL/GenBank/DDBJ databases">
        <title>Genomic Encyclopedia of Type Strains, Phase IV (KMG-IV): sequencing the most valuable type-strain genomes for metagenomic binning, comparative biology and taxonomic classification.</title>
        <authorList>
            <person name="Goeker M."/>
        </authorList>
    </citation>
    <scope>NUCLEOTIDE SEQUENCE [LARGE SCALE GENOMIC DNA]</scope>
    <source>
        <strain evidence="11 12">DSM 16998</strain>
    </source>
</reference>
<dbReference type="InterPro" id="IPR003594">
    <property type="entry name" value="HATPase_dom"/>
</dbReference>
<evidence type="ECO:0000256" key="1">
    <source>
        <dbReference type="ARBA" id="ARBA00000085"/>
    </source>
</evidence>
<dbReference type="InterPro" id="IPR036890">
    <property type="entry name" value="HATPase_C_sf"/>
</dbReference>
<dbReference type="InterPro" id="IPR005467">
    <property type="entry name" value="His_kinase_dom"/>
</dbReference>
<dbReference type="SUPFAM" id="SSF55874">
    <property type="entry name" value="ATPase domain of HSP90 chaperone/DNA topoisomerase II/histidine kinase"/>
    <property type="match status" value="1"/>
</dbReference>
<dbReference type="PROSITE" id="PS50109">
    <property type="entry name" value="HIS_KIN"/>
    <property type="match status" value="1"/>
</dbReference>
<dbReference type="GO" id="GO:0000160">
    <property type="term" value="P:phosphorelay signal transduction system"/>
    <property type="evidence" value="ECO:0007669"/>
    <property type="project" value="UniProtKB-KW"/>
</dbReference>
<dbReference type="GO" id="GO:0004673">
    <property type="term" value="F:protein histidine kinase activity"/>
    <property type="evidence" value="ECO:0007669"/>
    <property type="project" value="UniProtKB-EC"/>
</dbReference>
<keyword evidence="12" id="KW-1185">Reference proteome</keyword>
<dbReference type="EC" id="2.7.13.3" evidence="2"/>
<feature type="chain" id="PRO_5020728840" description="histidine kinase" evidence="9">
    <location>
        <begin position="25"/>
        <end position="393"/>
    </location>
</feature>
<evidence type="ECO:0000256" key="5">
    <source>
        <dbReference type="ARBA" id="ARBA00022777"/>
    </source>
</evidence>
<dbReference type="GO" id="GO:0005524">
    <property type="term" value="F:ATP binding"/>
    <property type="evidence" value="ECO:0007669"/>
    <property type="project" value="UniProtKB-KW"/>
</dbReference>
<comment type="catalytic activity">
    <reaction evidence="1">
        <text>ATP + protein L-histidine = ADP + protein N-phospho-L-histidine.</text>
        <dbReference type="EC" id="2.7.13.3"/>
    </reaction>
</comment>
<proteinExistence type="predicted"/>
<evidence type="ECO:0000256" key="2">
    <source>
        <dbReference type="ARBA" id="ARBA00012438"/>
    </source>
</evidence>
<dbReference type="PANTHER" id="PTHR43065">
    <property type="entry name" value="SENSOR HISTIDINE KINASE"/>
    <property type="match status" value="1"/>
</dbReference>
<name>A0A4R6QJ44_9BURK</name>
<gene>
    <name evidence="11" type="ORF">DES47_111105</name>
</gene>
<evidence type="ECO:0000256" key="9">
    <source>
        <dbReference type="SAM" id="SignalP"/>
    </source>
</evidence>
<feature type="domain" description="Histidine kinase" evidence="10">
    <location>
        <begin position="180"/>
        <end position="393"/>
    </location>
</feature>
<feature type="transmembrane region" description="Helical" evidence="8">
    <location>
        <begin position="34"/>
        <end position="51"/>
    </location>
</feature>
<dbReference type="Proteomes" id="UP000295361">
    <property type="component" value="Unassembled WGS sequence"/>
</dbReference>
<organism evidence="11 12">
    <name type="scientific">Roseateles toxinivorans</name>
    <dbReference type="NCBI Taxonomy" id="270368"/>
    <lineage>
        <taxon>Bacteria</taxon>
        <taxon>Pseudomonadati</taxon>
        <taxon>Pseudomonadota</taxon>
        <taxon>Betaproteobacteria</taxon>
        <taxon>Burkholderiales</taxon>
        <taxon>Sphaerotilaceae</taxon>
        <taxon>Roseateles</taxon>
    </lineage>
</organism>
<protein>
    <recommendedName>
        <fullName evidence="2">histidine kinase</fullName>
        <ecNumber evidence="2">2.7.13.3</ecNumber>
    </recommendedName>
</protein>
<evidence type="ECO:0000256" key="3">
    <source>
        <dbReference type="ARBA" id="ARBA00022679"/>
    </source>
</evidence>
<keyword evidence="3" id="KW-0808">Transferase</keyword>
<keyword evidence="8" id="KW-1133">Transmembrane helix</keyword>
<keyword evidence="7" id="KW-0902">Two-component regulatory system</keyword>
<keyword evidence="5 11" id="KW-0418">Kinase</keyword>
<dbReference type="SMART" id="SM00387">
    <property type="entry name" value="HATPase_c"/>
    <property type="match status" value="1"/>
</dbReference>
<dbReference type="InParanoid" id="A0A4R6QJ44"/>
<dbReference type="AlphaFoldDB" id="A0A4R6QJ44"/>
<feature type="signal peptide" evidence="9">
    <location>
        <begin position="1"/>
        <end position="24"/>
    </location>
</feature>
<keyword evidence="8" id="KW-0812">Transmembrane</keyword>
<dbReference type="PANTHER" id="PTHR43065:SF46">
    <property type="entry name" value="C4-DICARBOXYLATE TRANSPORT SENSOR PROTEIN DCTB"/>
    <property type="match status" value="1"/>
</dbReference>
<keyword evidence="8" id="KW-0472">Membrane</keyword>
<dbReference type="Pfam" id="PF02518">
    <property type="entry name" value="HATPase_c"/>
    <property type="match status" value="1"/>
</dbReference>
<keyword evidence="4" id="KW-0547">Nucleotide-binding</keyword>
<evidence type="ECO:0000256" key="6">
    <source>
        <dbReference type="ARBA" id="ARBA00022840"/>
    </source>
</evidence>